<name>A0ABM5JSA5_DIAVI</name>
<sequence length="230" mass="26728">MKERVRRLSHPDYLQHDLNILRNIFVENSYPPRLINKLICNVPFVNRNILTASTMSQPGPLAQSNSAQTSVYFYALPYIPKLTIELSKIFKEFKNIKIANKNIKTIRQLYSKIKQPLTTLECTDVVYRIECTECPASYIGETGRNLSSRIISHKSECRLNKPTCTLAEHTINLDHKIDFNNAKILARESNKFKRTFLEMVHISKSDDNNLNKRSEIQNLSKIYNYILTFD</sequence>
<dbReference type="InterPro" id="IPR058912">
    <property type="entry name" value="HTH_animal"/>
</dbReference>
<protein>
    <recommendedName>
        <fullName evidence="1">Helix-turn-helix domain-containing protein</fullName>
    </recommendedName>
</protein>
<dbReference type="RefSeq" id="XP_050500819.1">
    <property type="nucleotide sequence ID" value="XM_050644862.1"/>
</dbReference>
<dbReference type="EnsemblMetazoa" id="XM_050644862.1">
    <property type="protein sequence ID" value="XP_050500819.1"/>
    <property type="gene ID" value="LOC126880800"/>
</dbReference>
<feature type="domain" description="Helix-turn-helix" evidence="1">
    <location>
        <begin position="2"/>
        <end position="39"/>
    </location>
</feature>
<dbReference type="Pfam" id="PF26215">
    <property type="entry name" value="HTH_animal"/>
    <property type="match status" value="1"/>
</dbReference>
<dbReference type="GeneID" id="126880800"/>
<evidence type="ECO:0000313" key="2">
    <source>
        <dbReference type="EnsemblMetazoa" id="XP_050500819.1"/>
    </source>
</evidence>
<organism evidence="2 3">
    <name type="scientific">Diabrotica virgifera virgifera</name>
    <name type="common">western corn rootworm</name>
    <dbReference type="NCBI Taxonomy" id="50390"/>
    <lineage>
        <taxon>Eukaryota</taxon>
        <taxon>Metazoa</taxon>
        <taxon>Ecdysozoa</taxon>
        <taxon>Arthropoda</taxon>
        <taxon>Hexapoda</taxon>
        <taxon>Insecta</taxon>
        <taxon>Pterygota</taxon>
        <taxon>Neoptera</taxon>
        <taxon>Endopterygota</taxon>
        <taxon>Coleoptera</taxon>
        <taxon>Polyphaga</taxon>
        <taxon>Cucujiformia</taxon>
        <taxon>Chrysomeloidea</taxon>
        <taxon>Chrysomelidae</taxon>
        <taxon>Galerucinae</taxon>
        <taxon>Diabroticina</taxon>
        <taxon>Diabroticites</taxon>
        <taxon>Diabrotica</taxon>
    </lineage>
</organism>
<dbReference type="Gene3D" id="3.40.1440.10">
    <property type="entry name" value="GIY-YIG endonuclease"/>
    <property type="match status" value="1"/>
</dbReference>
<reference evidence="2" key="1">
    <citation type="submission" date="2025-05" db="UniProtKB">
        <authorList>
            <consortium name="EnsemblMetazoa"/>
        </authorList>
    </citation>
    <scope>IDENTIFICATION</scope>
</reference>
<keyword evidence="3" id="KW-1185">Reference proteome</keyword>
<evidence type="ECO:0000259" key="1">
    <source>
        <dbReference type="Pfam" id="PF26215"/>
    </source>
</evidence>
<accession>A0ABM5JSA5</accession>
<evidence type="ECO:0000313" key="3">
    <source>
        <dbReference type="Proteomes" id="UP001652700"/>
    </source>
</evidence>
<dbReference type="InterPro" id="IPR035901">
    <property type="entry name" value="GIY-YIG_endonuc_sf"/>
</dbReference>
<proteinExistence type="predicted"/>
<dbReference type="Proteomes" id="UP001652700">
    <property type="component" value="Unplaced"/>
</dbReference>